<evidence type="ECO:0000256" key="2">
    <source>
        <dbReference type="SAM" id="SignalP"/>
    </source>
</evidence>
<dbReference type="Pfam" id="PF18962">
    <property type="entry name" value="Por_Secre_tail"/>
    <property type="match status" value="1"/>
</dbReference>
<dbReference type="InterPro" id="IPR001322">
    <property type="entry name" value="Lamin_tail_dom"/>
</dbReference>
<proteinExistence type="predicted"/>
<dbReference type="Pfam" id="PF00932">
    <property type="entry name" value="LTD"/>
    <property type="match status" value="1"/>
</dbReference>
<sequence length="1207" mass="122851">MKKLFTKMCSQYRSYYSGLLLVASGLMPVLAQAQSSTVVISEVYAGGGSAGATYQNDFVELYNKTNVSLPLNGYSVQYNPASGGGAYAMVALGNVSIPANGHLLVQLGAGANGGPLPTPDVTGSLALAVGGGRIALVSNTTALQDADPANAPGVVDFLGYGSSAATYEGSGPALGMAGLVSLERKARATSTSASLAAGGDDVDQGNGYDSNDNASDFVARTPEPQNAGAAAEVFTPSVTYYNTKNATGSLSELSTFSSTPDGSGPSPASFTRAFQVFNVGGSGLSLSGNWTVTGAGSKVVLLANATLTVPANYNLNALLDMSSGATLVEYNAAPGVTYGNLDATSIIEFAQSGDYTIPVLPSPGYGNLTLRDASKHLDAGTTIVRGTLLVKNVGGNSNVFGGAPNAASTLALGGNLKLTGTVSFSSSATDRIVLTATNTTASQVIDGGGNVIKLYSLILPTGQAGVSLSGSGSSLELGNTSGGGYQLGAGTLLTLNANTLAFAAGGKATVAGTGALAVDATSSIVIDKNNTTGFGGTTGSATLYLAPGSTQINNLTVNSAGNSTVLAGTLVLSGTLTVNGALTLNGSTLGLTGGQTLTMNGLMDIQNGFFSASDASIVVGGAGNMGFMYFRGGAGNQMRNFTMARPNQTLYLNSPIALSSSLNITDGVLGVINTITMSGTVNTTGNGRMQSSTTANLLINGTGPLGTIIFTDAGGFLNTLALNRPGGTLNIEGLSLNVRYPSLSAGVLHIGANMALNITGPLVVDDPAVAKFAATPTSSISFTSFNNQTPVDIGPLAFVPGQDLISSLTMARSAGTVANPLDPPLAQLTSNLTVRTLVLTRGSFFVQGNNRLSVLPGGGLVGGSANSYTNTLTLASVTNANPVFATLGFPLGVNGEYRPLTFNVTDAVTGTTSYTARQIEGRATSRTLPNTLLRVSGLRYYNVVAEAGGSSVLQSATIRLSYDLTADQVTAGNASLLRIAMVDPADNTKWKNMGGSGSGANITSNMILPGPFGDFILATDGNTPQNVNPLPVELSAFSAQRLPSKAVSVRWTTASEKNSDHFDVQRSLNARDFVTIATAKAQGSSTSAIAYAALDQTAPAAQLYYRLRQVDLDGTVAYSPVLTVSGLDTPLELALYPNPATDRLTAAAPALAERTFRVLNTLGQVLATGRADAENPTVDVRDLPTGTYLLELSSPDGRQVRRFVKTN</sequence>
<dbReference type="InterPro" id="IPR026444">
    <property type="entry name" value="Secre_tail"/>
</dbReference>
<feature type="chain" id="PRO_5045402602" evidence="2">
    <location>
        <begin position="34"/>
        <end position="1207"/>
    </location>
</feature>
<keyword evidence="5" id="KW-1185">Reference proteome</keyword>
<protein>
    <submittedName>
        <fullName evidence="4">Lamin tail domain-containing protein</fullName>
    </submittedName>
</protein>
<evidence type="ECO:0000313" key="5">
    <source>
        <dbReference type="Proteomes" id="UP000664369"/>
    </source>
</evidence>
<feature type="region of interest" description="Disordered" evidence="1">
    <location>
        <begin position="191"/>
        <end position="214"/>
    </location>
</feature>
<keyword evidence="2" id="KW-0732">Signal</keyword>
<organism evidence="4 5">
    <name type="scientific">Hymenobacter negativus</name>
    <dbReference type="NCBI Taxonomy" id="2795026"/>
    <lineage>
        <taxon>Bacteria</taxon>
        <taxon>Pseudomonadati</taxon>
        <taxon>Bacteroidota</taxon>
        <taxon>Cytophagia</taxon>
        <taxon>Cytophagales</taxon>
        <taxon>Hymenobacteraceae</taxon>
        <taxon>Hymenobacter</taxon>
    </lineage>
</organism>
<feature type="domain" description="LTD" evidence="3">
    <location>
        <begin position="29"/>
        <end position="162"/>
    </location>
</feature>
<evidence type="ECO:0000313" key="4">
    <source>
        <dbReference type="EMBL" id="MBO2008989.1"/>
    </source>
</evidence>
<dbReference type="RefSeq" id="WP_208174618.1">
    <property type="nucleotide sequence ID" value="NZ_JAGETZ010000003.1"/>
</dbReference>
<gene>
    <name evidence="4" type="ORF">J4E00_07990</name>
</gene>
<feature type="signal peptide" evidence="2">
    <location>
        <begin position="1"/>
        <end position="33"/>
    </location>
</feature>
<reference evidence="4 5" key="1">
    <citation type="submission" date="2021-03" db="EMBL/GenBank/DDBJ databases">
        <authorList>
            <person name="Kim M.K."/>
        </authorList>
    </citation>
    <scope>NUCLEOTIDE SEQUENCE [LARGE SCALE GENOMIC DNA]</scope>
    <source>
        <strain evidence="4 5">BT442</strain>
    </source>
</reference>
<dbReference type="InterPro" id="IPR036415">
    <property type="entry name" value="Lamin_tail_dom_sf"/>
</dbReference>
<evidence type="ECO:0000256" key="1">
    <source>
        <dbReference type="SAM" id="MobiDB-lite"/>
    </source>
</evidence>
<comment type="caution">
    <text evidence="4">The sequence shown here is derived from an EMBL/GenBank/DDBJ whole genome shotgun (WGS) entry which is preliminary data.</text>
</comment>
<dbReference type="SUPFAM" id="SSF74853">
    <property type="entry name" value="Lamin A/C globular tail domain"/>
    <property type="match status" value="1"/>
</dbReference>
<dbReference type="Proteomes" id="UP000664369">
    <property type="component" value="Unassembled WGS sequence"/>
</dbReference>
<accession>A0ABS3QCM7</accession>
<name>A0ABS3QCM7_9BACT</name>
<dbReference type="EMBL" id="JAGETZ010000003">
    <property type="protein sequence ID" value="MBO2008989.1"/>
    <property type="molecule type" value="Genomic_DNA"/>
</dbReference>
<dbReference type="PROSITE" id="PS51841">
    <property type="entry name" value="LTD"/>
    <property type="match status" value="1"/>
</dbReference>
<dbReference type="NCBIfam" id="TIGR04183">
    <property type="entry name" value="Por_Secre_tail"/>
    <property type="match status" value="1"/>
</dbReference>
<evidence type="ECO:0000259" key="3">
    <source>
        <dbReference type="PROSITE" id="PS51841"/>
    </source>
</evidence>